<dbReference type="AlphaFoldDB" id="A0A1H7Z7I4"/>
<dbReference type="OrthoDB" id="4248771at2"/>
<protein>
    <submittedName>
        <fullName evidence="2">Uncharacterized protein</fullName>
    </submittedName>
</protein>
<feature type="transmembrane region" description="Helical" evidence="1">
    <location>
        <begin position="47"/>
        <end position="70"/>
    </location>
</feature>
<organism evidence="2 3">
    <name type="scientific">Streptacidiphilus jiangxiensis</name>
    <dbReference type="NCBI Taxonomy" id="235985"/>
    <lineage>
        <taxon>Bacteria</taxon>
        <taxon>Bacillati</taxon>
        <taxon>Actinomycetota</taxon>
        <taxon>Actinomycetes</taxon>
        <taxon>Kitasatosporales</taxon>
        <taxon>Streptomycetaceae</taxon>
        <taxon>Streptacidiphilus</taxon>
    </lineage>
</organism>
<dbReference type="RefSeq" id="WP_042450011.1">
    <property type="nucleotide sequence ID" value="NZ_BBPN01000017.1"/>
</dbReference>
<evidence type="ECO:0000313" key="3">
    <source>
        <dbReference type="Proteomes" id="UP000183015"/>
    </source>
</evidence>
<keyword evidence="1" id="KW-0812">Transmembrane</keyword>
<keyword evidence="3" id="KW-1185">Reference proteome</keyword>
<dbReference type="STRING" id="235985.SAMN05414137_13325"/>
<gene>
    <name evidence="2" type="ORF">SAMN05414137_13325</name>
</gene>
<feature type="transmembrane region" description="Helical" evidence="1">
    <location>
        <begin position="271"/>
        <end position="291"/>
    </location>
</feature>
<evidence type="ECO:0000313" key="2">
    <source>
        <dbReference type="EMBL" id="SEM54191.1"/>
    </source>
</evidence>
<keyword evidence="1" id="KW-1133">Transmembrane helix</keyword>
<dbReference type="Proteomes" id="UP000183015">
    <property type="component" value="Unassembled WGS sequence"/>
</dbReference>
<proteinExistence type="predicted"/>
<reference evidence="3" key="1">
    <citation type="submission" date="2016-10" db="EMBL/GenBank/DDBJ databases">
        <authorList>
            <person name="Varghese N."/>
        </authorList>
    </citation>
    <scope>NUCLEOTIDE SEQUENCE [LARGE SCALE GENOMIC DNA]</scope>
    <source>
        <strain evidence="3">DSM 45096 / BCRC 16803 / CGMCC 4.1857 / CIP 109030 / JCM 12277 / KCTC 19219 / NBRC 100920 / 33214</strain>
    </source>
</reference>
<dbReference type="EMBL" id="FOAZ01000033">
    <property type="protein sequence ID" value="SEM54191.1"/>
    <property type="molecule type" value="Genomic_DNA"/>
</dbReference>
<accession>A0A1H7Z7I4</accession>
<feature type="transmembrane region" description="Helical" evidence="1">
    <location>
        <begin position="171"/>
        <end position="195"/>
    </location>
</feature>
<evidence type="ECO:0000256" key="1">
    <source>
        <dbReference type="SAM" id="Phobius"/>
    </source>
</evidence>
<name>A0A1H7Z7I4_STRJI</name>
<sequence>MTTTTYRFPARQRWACLLWGLVVAALPTTIAVVTLARGRGGDGITAAWLGVVALLIGLFYLSLAFGRTVVSESGIGSWRPLRRQAWTWDEIASVRVQNTSGGRGLPVDRVVLRTVRGREHSLAVPYSTPGISDAGFDRTADEMIAAWRARSPHAALPVTKSGPPSRAAARAVVAFFVLCGLAAWTACAVIEVRAWNLHAHGVRTTATVQLVEERKNDDDAWVSFTDRGGVVQAEDVGLPHGTSTGETVTVVYAPGNPGDIRSLASLERSLWAAPLVLIPFGAAFVGLGVFARRKSRT</sequence>
<keyword evidence="1" id="KW-0472">Membrane</keyword>